<dbReference type="SUPFAM" id="SSF158682">
    <property type="entry name" value="TerB-like"/>
    <property type="match status" value="1"/>
</dbReference>
<dbReference type="InterPro" id="IPR007486">
    <property type="entry name" value="YebE"/>
</dbReference>
<sequence>MSAFNILEQLLGKGTGGLLGDLQQQAREKFGQATQSDRFNQAQAKGADIFNQIKNATTGTSSVLTSGDKTGLAAGALAVLLGQKTDSSLAKLGGMAALGTIAFKAFQRWQEQQAAMGTPSTETIHRAPGAVPPAQIPAPSLDNAVSAETEQVSRALLVAMIAAAKADGHIQEDEKAQLDQHLAQLTDAQDCAWFQAEINRPVDPSYVASYANNTHLAAQMYALSIAMCNNQNFMEKAYLEELAKQLNLEASLKQEIERQVTR</sequence>
<comment type="caution">
    <text evidence="1">The sequence shown here is derived from an EMBL/GenBank/DDBJ whole genome shotgun (WGS) entry which is preliminary data.</text>
</comment>
<protein>
    <submittedName>
        <fullName evidence="1">Tellurite resistance TerB family protein</fullName>
    </submittedName>
</protein>
<dbReference type="EMBL" id="JABGBN010000004">
    <property type="protein sequence ID" value="NOL51765.1"/>
    <property type="molecule type" value="Genomic_DNA"/>
</dbReference>
<evidence type="ECO:0000313" key="1">
    <source>
        <dbReference type="EMBL" id="NOL51765.1"/>
    </source>
</evidence>
<dbReference type="CDD" id="cd07178">
    <property type="entry name" value="terB_like_YebE"/>
    <property type="match status" value="1"/>
</dbReference>
<dbReference type="Proteomes" id="UP000537862">
    <property type="component" value="Unassembled WGS sequence"/>
</dbReference>
<accession>A0A849P7L9</accession>
<dbReference type="Pfam" id="PF04391">
    <property type="entry name" value="DUF533"/>
    <property type="match status" value="1"/>
</dbReference>
<reference evidence="1 2" key="1">
    <citation type="submission" date="2020-05" db="EMBL/GenBank/DDBJ databases">
        <authorList>
            <person name="Niu N."/>
        </authorList>
    </citation>
    <scope>NUCLEOTIDE SEQUENCE [LARGE SCALE GENOMIC DNA]</scope>
    <source>
        <strain evidence="1 2">3340-03</strain>
    </source>
</reference>
<proteinExistence type="predicted"/>
<evidence type="ECO:0000313" key="2">
    <source>
        <dbReference type="Proteomes" id="UP000537862"/>
    </source>
</evidence>
<gene>
    <name evidence="1" type="ORF">HKX39_06210</name>
</gene>
<name>A0A849P7L9_9BURK</name>
<dbReference type="AlphaFoldDB" id="A0A849P7L9"/>
<dbReference type="InterPro" id="IPR029024">
    <property type="entry name" value="TerB-like"/>
</dbReference>
<keyword evidence="2" id="KW-1185">Reference proteome</keyword>
<dbReference type="RefSeq" id="WP_171680468.1">
    <property type="nucleotide sequence ID" value="NZ_JABGBN010000004.1"/>
</dbReference>
<organism evidence="1 2">
    <name type="scientific">Pelistega suis</name>
    <dbReference type="NCBI Taxonomy" id="1631957"/>
    <lineage>
        <taxon>Bacteria</taxon>
        <taxon>Pseudomonadati</taxon>
        <taxon>Pseudomonadota</taxon>
        <taxon>Betaproteobacteria</taxon>
        <taxon>Burkholderiales</taxon>
        <taxon>Alcaligenaceae</taxon>
        <taxon>Pelistega</taxon>
    </lineage>
</organism>